<reference evidence="1" key="1">
    <citation type="submission" date="2021-03" db="EMBL/GenBank/DDBJ databases">
        <authorList>
            <consortium name="Genoscope - CEA"/>
            <person name="William W."/>
        </authorList>
    </citation>
    <scope>NUCLEOTIDE SEQUENCE</scope>
    <source>
        <strain evidence="1">Doubled-haploid Pahang</strain>
    </source>
</reference>
<name>A0A804HS63_MUSAM</name>
<dbReference type="Proteomes" id="UP000012960">
    <property type="component" value="Unplaced"/>
</dbReference>
<accession>A0A804HS63</accession>
<evidence type="ECO:0000313" key="1">
    <source>
        <dbReference type="EMBL" id="CAG1859046.1"/>
    </source>
</evidence>
<dbReference type="AlphaFoldDB" id="A0A804HS63"/>
<sequence>MLHDLQGREFNMKRFLLDTTNPTKLMKAYGSVRQCCVNIGSNFQPHVSRCFLFLHL</sequence>
<keyword evidence="3" id="KW-1185">Reference proteome</keyword>
<protein>
    <submittedName>
        <fullName evidence="1">(wild Malaysian banana) hypothetical protein</fullName>
    </submittedName>
</protein>
<proteinExistence type="predicted"/>
<dbReference type="InParanoid" id="A0A804HS63"/>
<gene>
    <name evidence="1" type="ORF">GSMUA_293410.1</name>
</gene>
<dbReference type="Gramene" id="Ma01_t09610.1">
    <property type="protein sequence ID" value="Ma01_p09610.1"/>
    <property type="gene ID" value="Ma01_g09610"/>
</dbReference>
<evidence type="ECO:0000313" key="3">
    <source>
        <dbReference type="Proteomes" id="UP000012960"/>
    </source>
</evidence>
<dbReference type="EMBL" id="HG996466">
    <property type="protein sequence ID" value="CAG1859046.1"/>
    <property type="molecule type" value="Genomic_DNA"/>
</dbReference>
<reference evidence="2" key="2">
    <citation type="submission" date="2021-05" db="UniProtKB">
        <authorList>
            <consortium name="EnsemblPlants"/>
        </authorList>
    </citation>
    <scope>IDENTIFICATION</scope>
    <source>
        <strain evidence="2">subsp. malaccensis</strain>
    </source>
</reference>
<evidence type="ECO:0000313" key="2">
    <source>
        <dbReference type="EnsemblPlants" id="Ma01_p09610.1"/>
    </source>
</evidence>
<dbReference type="EnsemblPlants" id="Ma01_t09610.1">
    <property type="protein sequence ID" value="Ma01_p09610.1"/>
    <property type="gene ID" value="Ma01_g09610"/>
</dbReference>
<organism evidence="2 3">
    <name type="scientific">Musa acuminata subsp. malaccensis</name>
    <name type="common">Wild banana</name>
    <name type="synonym">Musa malaccensis</name>
    <dbReference type="NCBI Taxonomy" id="214687"/>
    <lineage>
        <taxon>Eukaryota</taxon>
        <taxon>Viridiplantae</taxon>
        <taxon>Streptophyta</taxon>
        <taxon>Embryophyta</taxon>
        <taxon>Tracheophyta</taxon>
        <taxon>Spermatophyta</taxon>
        <taxon>Magnoliopsida</taxon>
        <taxon>Liliopsida</taxon>
        <taxon>Zingiberales</taxon>
        <taxon>Musaceae</taxon>
        <taxon>Musa</taxon>
    </lineage>
</organism>